<name>A0ACB9ZRL1_CATRO</name>
<sequence>MNSRGGDARKSRMSRPTPNEGSKDGDEDLLLFREMQKRDKDRVVSLLQPVSDEFEESGNYGLFVSGMAARKKMGAAYDNILGETGKNDYDWLKTPPATPIFPSLEMETNLPEIAVQRQLPILQPLITITRFAGKSETGKVSTQRPKTPELVKPKVLPRYSTPTGRPSISSSNKKNIKTATVINQKMNQSYPDKETRLNNFLATNLSKSIGKDSNTKSKSRGISPSIRSKIIPSQIQGLLSNEKTPPNLNTQNGRSISASRGCTTKPGPTVSQEAIEKITRQSCSLIVTRGRKQESNDRINQKEKVQLENNRQQVLGSKMVDKFLNARMSNSEERQLKTKIMSSSMYESSEERQNKSKINTSLNESSGFGRLMSKSLLDVDLKHMESQKDSGIARKNGTTTTSRRSSSVSSRRSNPIS</sequence>
<keyword evidence="2" id="KW-1185">Reference proteome</keyword>
<accession>A0ACB9ZRL1</accession>
<evidence type="ECO:0000313" key="2">
    <source>
        <dbReference type="Proteomes" id="UP001060085"/>
    </source>
</evidence>
<dbReference type="Proteomes" id="UP001060085">
    <property type="component" value="Linkage Group LG08"/>
</dbReference>
<protein>
    <submittedName>
        <fullName evidence="1">Uncharacterized protein</fullName>
    </submittedName>
</protein>
<evidence type="ECO:0000313" key="1">
    <source>
        <dbReference type="EMBL" id="KAI5650225.1"/>
    </source>
</evidence>
<organism evidence="1 2">
    <name type="scientific">Catharanthus roseus</name>
    <name type="common">Madagascar periwinkle</name>
    <name type="synonym">Vinca rosea</name>
    <dbReference type="NCBI Taxonomy" id="4058"/>
    <lineage>
        <taxon>Eukaryota</taxon>
        <taxon>Viridiplantae</taxon>
        <taxon>Streptophyta</taxon>
        <taxon>Embryophyta</taxon>
        <taxon>Tracheophyta</taxon>
        <taxon>Spermatophyta</taxon>
        <taxon>Magnoliopsida</taxon>
        <taxon>eudicotyledons</taxon>
        <taxon>Gunneridae</taxon>
        <taxon>Pentapetalae</taxon>
        <taxon>asterids</taxon>
        <taxon>lamiids</taxon>
        <taxon>Gentianales</taxon>
        <taxon>Apocynaceae</taxon>
        <taxon>Rauvolfioideae</taxon>
        <taxon>Vinceae</taxon>
        <taxon>Catharanthinae</taxon>
        <taxon>Catharanthus</taxon>
    </lineage>
</organism>
<gene>
    <name evidence="1" type="ORF">M9H77_36230</name>
</gene>
<reference evidence="2" key="1">
    <citation type="journal article" date="2023" name="Nat. Plants">
        <title>Single-cell RNA sequencing provides a high-resolution roadmap for understanding the multicellular compartmentation of specialized metabolism.</title>
        <authorList>
            <person name="Sun S."/>
            <person name="Shen X."/>
            <person name="Li Y."/>
            <person name="Li Y."/>
            <person name="Wang S."/>
            <person name="Li R."/>
            <person name="Zhang H."/>
            <person name="Shen G."/>
            <person name="Guo B."/>
            <person name="Wei J."/>
            <person name="Xu J."/>
            <person name="St-Pierre B."/>
            <person name="Chen S."/>
            <person name="Sun C."/>
        </authorList>
    </citation>
    <scope>NUCLEOTIDE SEQUENCE [LARGE SCALE GENOMIC DNA]</scope>
</reference>
<dbReference type="EMBL" id="CM044708">
    <property type="protein sequence ID" value="KAI5650225.1"/>
    <property type="molecule type" value="Genomic_DNA"/>
</dbReference>
<comment type="caution">
    <text evidence="1">The sequence shown here is derived from an EMBL/GenBank/DDBJ whole genome shotgun (WGS) entry which is preliminary data.</text>
</comment>
<proteinExistence type="predicted"/>